<proteinExistence type="predicted"/>
<keyword evidence="3" id="KW-1185">Reference proteome</keyword>
<dbReference type="AlphaFoldDB" id="A0A3N4HX74"/>
<evidence type="ECO:0000256" key="1">
    <source>
        <dbReference type="SAM" id="MobiDB-lite"/>
    </source>
</evidence>
<dbReference type="Proteomes" id="UP000275078">
    <property type="component" value="Unassembled WGS sequence"/>
</dbReference>
<sequence length="637" mass="71011">MSLEPHQNRPKMQKSFSTTALSSLLPQPIETKRSSGFAKKPLQRSRSESSVQDLNKLSFPQPIEVKKSSGFRRKPLMRSSSAPNVPRLQSLGEEDEQGVAGIRDAMGECIGAGNAQAVGSCSSFEYGSLNSMASSYQTQPHTPSRGNSPDRGYSRSPFDADRSPPQPSRPPTVSSISTTDFHSMTISPPRFQQAQTPTRYQSIQDLRAPAVVVRKTMAEETEDVIRGLYGMSLEEFMGHPKPSNSAESTGPTVDYSSDEDLAIDIPVKKGKGKRPVPPNSVKSQATSSRGSLRRVLSVNSSRNYGAITPDAQDAPSDTQLPRRTSLSSLFSHLDFLPDRITRTITDIDKTFPKRLFNSAKKLLMDLTAGIAIFQPIAARRNRGDIPTMARADSFPPTLTTWTVEADSYVYPSYTAFHNDNGHDHEDARPNDTIIDIEEEDLIEELLPYSALSTSHYEPIHTREIRIPGGRKKLQQKIYTNLTVSPETITVVFNYSELKKFGINYALAHNRTSEIIKEIHGPKRISSWWNLWGKRNYKPEEQPKQFAGLLLEIELCIQRDYVDPYVKAHRRAELKRKATMGGYLADDECSTTSTTSTVETAIYSPQTIHHHPTLFSRFSSWLCKLLPTPCLSSSSPLD</sequence>
<feature type="compositionally biased region" description="Polar residues" evidence="1">
    <location>
        <begin position="134"/>
        <end position="147"/>
    </location>
</feature>
<feature type="compositionally biased region" description="Polar residues" evidence="1">
    <location>
        <begin position="242"/>
        <end position="255"/>
    </location>
</feature>
<gene>
    <name evidence="2" type="ORF">BJ508DRAFT_155899</name>
</gene>
<evidence type="ECO:0000313" key="3">
    <source>
        <dbReference type="Proteomes" id="UP000275078"/>
    </source>
</evidence>
<organism evidence="2 3">
    <name type="scientific">Ascobolus immersus RN42</name>
    <dbReference type="NCBI Taxonomy" id="1160509"/>
    <lineage>
        <taxon>Eukaryota</taxon>
        <taxon>Fungi</taxon>
        <taxon>Dikarya</taxon>
        <taxon>Ascomycota</taxon>
        <taxon>Pezizomycotina</taxon>
        <taxon>Pezizomycetes</taxon>
        <taxon>Pezizales</taxon>
        <taxon>Ascobolaceae</taxon>
        <taxon>Ascobolus</taxon>
    </lineage>
</organism>
<protein>
    <submittedName>
        <fullName evidence="2">Uncharacterized protein</fullName>
    </submittedName>
</protein>
<feature type="compositionally biased region" description="Polar residues" evidence="1">
    <location>
        <begin position="14"/>
        <end position="25"/>
    </location>
</feature>
<reference evidence="2 3" key="1">
    <citation type="journal article" date="2018" name="Nat. Ecol. Evol.">
        <title>Pezizomycetes genomes reveal the molecular basis of ectomycorrhizal truffle lifestyle.</title>
        <authorList>
            <person name="Murat C."/>
            <person name="Payen T."/>
            <person name="Noel B."/>
            <person name="Kuo A."/>
            <person name="Morin E."/>
            <person name="Chen J."/>
            <person name="Kohler A."/>
            <person name="Krizsan K."/>
            <person name="Balestrini R."/>
            <person name="Da Silva C."/>
            <person name="Montanini B."/>
            <person name="Hainaut M."/>
            <person name="Levati E."/>
            <person name="Barry K.W."/>
            <person name="Belfiori B."/>
            <person name="Cichocki N."/>
            <person name="Clum A."/>
            <person name="Dockter R.B."/>
            <person name="Fauchery L."/>
            <person name="Guy J."/>
            <person name="Iotti M."/>
            <person name="Le Tacon F."/>
            <person name="Lindquist E.A."/>
            <person name="Lipzen A."/>
            <person name="Malagnac F."/>
            <person name="Mello A."/>
            <person name="Molinier V."/>
            <person name="Miyauchi S."/>
            <person name="Poulain J."/>
            <person name="Riccioni C."/>
            <person name="Rubini A."/>
            <person name="Sitrit Y."/>
            <person name="Splivallo R."/>
            <person name="Traeger S."/>
            <person name="Wang M."/>
            <person name="Zifcakova L."/>
            <person name="Wipf D."/>
            <person name="Zambonelli A."/>
            <person name="Paolocci F."/>
            <person name="Nowrousian M."/>
            <person name="Ottonello S."/>
            <person name="Baldrian P."/>
            <person name="Spatafora J.W."/>
            <person name="Henrissat B."/>
            <person name="Nagy L.G."/>
            <person name="Aury J.M."/>
            <person name="Wincker P."/>
            <person name="Grigoriev I.V."/>
            <person name="Bonfante P."/>
            <person name="Martin F.M."/>
        </authorList>
    </citation>
    <scope>NUCLEOTIDE SEQUENCE [LARGE SCALE GENOMIC DNA]</scope>
    <source>
        <strain evidence="2 3">RN42</strain>
    </source>
</reference>
<feature type="region of interest" description="Disordered" evidence="1">
    <location>
        <begin position="265"/>
        <end position="294"/>
    </location>
</feature>
<evidence type="ECO:0000313" key="2">
    <source>
        <dbReference type="EMBL" id="RPA78463.1"/>
    </source>
</evidence>
<feature type="compositionally biased region" description="Polar residues" evidence="1">
    <location>
        <begin position="171"/>
        <end position="199"/>
    </location>
</feature>
<name>A0A3N4HX74_ASCIM</name>
<feature type="region of interest" description="Disordered" evidence="1">
    <location>
        <begin position="1"/>
        <end position="95"/>
    </location>
</feature>
<dbReference type="EMBL" id="ML119711">
    <property type="protein sequence ID" value="RPA78463.1"/>
    <property type="molecule type" value="Genomic_DNA"/>
</dbReference>
<feature type="region of interest" description="Disordered" evidence="1">
    <location>
        <begin position="239"/>
        <end position="258"/>
    </location>
</feature>
<feature type="region of interest" description="Disordered" evidence="1">
    <location>
        <begin position="134"/>
        <end position="199"/>
    </location>
</feature>
<accession>A0A3N4HX74</accession>